<dbReference type="GO" id="GO:0006605">
    <property type="term" value="P:protein targeting"/>
    <property type="evidence" value="ECO:0007669"/>
    <property type="project" value="UniProtKB-UniRule"/>
</dbReference>
<dbReference type="NCBIfam" id="TIGR01129">
    <property type="entry name" value="secD"/>
    <property type="match status" value="1"/>
</dbReference>
<feature type="compositionally biased region" description="Low complexity" evidence="10">
    <location>
        <begin position="137"/>
        <end position="176"/>
    </location>
</feature>
<comment type="subunit">
    <text evidence="9">Forms a complex with SecF. Part of the essential Sec protein translocation apparatus which comprises SecA, SecYEG and auxiliary proteins SecDF. Other proteins may also be involved.</text>
</comment>
<evidence type="ECO:0000256" key="8">
    <source>
        <dbReference type="ARBA" id="ARBA00023136"/>
    </source>
</evidence>
<dbReference type="Pfam" id="PF02355">
    <property type="entry name" value="SecD_SecF_C"/>
    <property type="match status" value="1"/>
</dbReference>
<comment type="function">
    <text evidence="9">Part of the Sec protein translocase complex. Interacts with the SecYEG preprotein conducting channel. SecDF uses the proton motive force (PMF) to complete protein translocation after the ATP-dependent function of SecA.</text>
</comment>
<dbReference type="GO" id="GO:0043952">
    <property type="term" value="P:protein transport by the Sec complex"/>
    <property type="evidence" value="ECO:0007669"/>
    <property type="project" value="UniProtKB-UniRule"/>
</dbReference>
<evidence type="ECO:0000259" key="12">
    <source>
        <dbReference type="Pfam" id="PF21760"/>
    </source>
</evidence>
<dbReference type="Gene3D" id="3.30.1360.200">
    <property type="match status" value="1"/>
</dbReference>
<evidence type="ECO:0000259" key="11">
    <source>
        <dbReference type="Pfam" id="PF02355"/>
    </source>
</evidence>
<name>A0A2P8Q1N0_9ACTN</name>
<keyword evidence="15" id="KW-1185">Reference proteome</keyword>
<keyword evidence="7 9" id="KW-0811">Translocation</keyword>
<feature type="transmembrane region" description="Helical" evidence="9">
    <location>
        <begin position="412"/>
        <end position="432"/>
    </location>
</feature>
<dbReference type="EMBL" id="PYBJ01000020">
    <property type="protein sequence ID" value="PSM40164.1"/>
    <property type="molecule type" value="Genomic_DNA"/>
</dbReference>
<comment type="caution">
    <text evidence="14">The sequence shown here is derived from an EMBL/GenBank/DDBJ whole genome shotgun (WGS) entry which is preliminary data.</text>
</comment>
<keyword evidence="3 9" id="KW-1003">Cell membrane</keyword>
<feature type="transmembrane region" description="Helical" evidence="9">
    <location>
        <begin position="387"/>
        <end position="405"/>
    </location>
</feature>
<evidence type="ECO:0000313" key="14">
    <source>
        <dbReference type="EMBL" id="PSM40164.1"/>
    </source>
</evidence>
<dbReference type="PANTHER" id="PTHR30081">
    <property type="entry name" value="PROTEIN-EXPORT MEMBRANE PROTEIN SEC"/>
    <property type="match status" value="1"/>
</dbReference>
<dbReference type="Pfam" id="PF22599">
    <property type="entry name" value="SecDF_P1_head"/>
    <property type="match status" value="1"/>
</dbReference>
<dbReference type="GO" id="GO:0065002">
    <property type="term" value="P:intracellular protein transmembrane transport"/>
    <property type="evidence" value="ECO:0007669"/>
    <property type="project" value="UniProtKB-UniRule"/>
</dbReference>
<keyword evidence="6 9" id="KW-1133">Transmembrane helix</keyword>
<comment type="caution">
    <text evidence="9">Lacks conserved residue(s) required for the propagation of feature annotation.</text>
</comment>
<dbReference type="HAMAP" id="MF_01463_B">
    <property type="entry name" value="SecD_B"/>
    <property type="match status" value="1"/>
</dbReference>
<proteinExistence type="inferred from homology"/>
<evidence type="ECO:0000256" key="3">
    <source>
        <dbReference type="ARBA" id="ARBA00022475"/>
    </source>
</evidence>
<evidence type="ECO:0000313" key="15">
    <source>
        <dbReference type="Proteomes" id="UP000240429"/>
    </source>
</evidence>
<evidence type="ECO:0000256" key="6">
    <source>
        <dbReference type="ARBA" id="ARBA00022989"/>
    </source>
</evidence>
<feature type="region of interest" description="Disordered" evidence="10">
    <location>
        <begin position="137"/>
        <end position="215"/>
    </location>
</feature>
<feature type="transmembrane region" description="Helical" evidence="9">
    <location>
        <begin position="516"/>
        <end position="535"/>
    </location>
</feature>
<feature type="domain" description="Protein export membrane protein SecD/SecF C-terminal" evidence="11">
    <location>
        <begin position="369"/>
        <end position="544"/>
    </location>
</feature>
<dbReference type="Pfam" id="PF07549">
    <property type="entry name" value="Sec_GG"/>
    <property type="match status" value="1"/>
</dbReference>
<sequence length="583" mass="60733">MAAPKKGRQGTQGRPGRTLALILIAIVALTGGMFASGHTTPRLGIDLAGGTSITLQAKNEPGQKNAINKTNMDTAVDIMNRRVNGLGVSEAEVQTQGDSNIIVNIPKGTNSEQAREQVGTTAKLYFRPVLVTEVTGADAATPSPSASGSSSASPSASAKESEKATSSSSPSASATSQGRAVTDALKADPTPSGSSTGSESAAASPSASASTDPATAKLQAEYTKLDCSKRTVRAKAGDGVKAGDPTVACGQNSQGQWQKYILGPAEVEGTDVDKASAVFDTQGAAGWKVTMDFTSKGGKKFASITGKLAQNQSPQNQFAIVLDGEVVSDPYVSQALTGGTAEISGSFDQQEAEDLSNMLSYGALPLTFTEASVTTVTAALGGEQLEAGLIAGAIGLALVIIYLVVYYRGLSLIAIASLLVSAIMTYVIMALLGPTIGFALNLPAVCGAIVAIGITADSFIVFFERIRDEIREGRRMRPAVERAWPRARRTILVSDFVSFLAAAVLFIVTVGKVQGFAFTLGLTTLLDVVVVFFFTKPLMTLLARRKFFAEGHSWSGLDPKRLGVQPPLRRTRRASAPVDTKEA</sequence>
<evidence type="ECO:0000256" key="5">
    <source>
        <dbReference type="ARBA" id="ARBA00022927"/>
    </source>
</evidence>
<dbReference type="Proteomes" id="UP000240429">
    <property type="component" value="Unassembled WGS sequence"/>
</dbReference>
<dbReference type="Gene3D" id="1.20.1640.10">
    <property type="entry name" value="Multidrug efflux transporter AcrB transmembrane domain"/>
    <property type="match status" value="1"/>
</dbReference>
<dbReference type="AlphaFoldDB" id="A0A2P8Q1N0"/>
<gene>
    <name evidence="9 14" type="primary">secD</name>
    <name evidence="14" type="ORF">C6Y14_28380</name>
</gene>
<dbReference type="InterPro" id="IPR005791">
    <property type="entry name" value="SecD"/>
</dbReference>
<evidence type="ECO:0000256" key="10">
    <source>
        <dbReference type="SAM" id="MobiDB-lite"/>
    </source>
</evidence>
<dbReference type="PANTHER" id="PTHR30081:SF1">
    <property type="entry name" value="PROTEIN TRANSLOCASE SUBUNIT SECD"/>
    <property type="match status" value="1"/>
</dbReference>
<dbReference type="InterPro" id="IPR022646">
    <property type="entry name" value="SecD/SecF_CS"/>
</dbReference>
<feature type="transmembrane region" description="Helical" evidence="9">
    <location>
        <begin position="438"/>
        <end position="463"/>
    </location>
</feature>
<dbReference type="InterPro" id="IPR048634">
    <property type="entry name" value="SecD_SecF_C"/>
</dbReference>
<feature type="transmembrane region" description="Helical" evidence="9">
    <location>
        <begin position="491"/>
        <end position="510"/>
    </location>
</feature>
<evidence type="ECO:0000256" key="9">
    <source>
        <dbReference type="HAMAP-Rule" id="MF_01463"/>
    </source>
</evidence>
<dbReference type="NCBIfam" id="TIGR00916">
    <property type="entry name" value="2A0604s01"/>
    <property type="match status" value="1"/>
</dbReference>
<dbReference type="Gene3D" id="3.30.70.3220">
    <property type="match status" value="1"/>
</dbReference>
<dbReference type="InterPro" id="IPR054384">
    <property type="entry name" value="SecDF_P1_head"/>
</dbReference>
<dbReference type="Pfam" id="PF21760">
    <property type="entry name" value="SecD_1st"/>
    <property type="match status" value="1"/>
</dbReference>
<comment type="subcellular location">
    <subcellularLocation>
        <location evidence="1 9">Cell membrane</location>
        <topology evidence="1 9">Multi-pass membrane protein</topology>
    </subcellularLocation>
</comment>
<feature type="compositionally biased region" description="Low complexity" evidence="10">
    <location>
        <begin position="187"/>
        <end position="215"/>
    </location>
</feature>
<keyword evidence="4 9" id="KW-0812">Transmembrane</keyword>
<keyword evidence="8 9" id="KW-0472">Membrane</keyword>
<reference evidence="14 15" key="1">
    <citation type="submission" date="2018-03" db="EMBL/GenBank/DDBJ databases">
        <title>Streptomyces dioscori sp. nov., a novel endophytic actinobacterium isolated from bulbil of Dioscorea bulbifera L.</title>
        <authorList>
            <person name="Zhikuan W."/>
        </authorList>
    </citation>
    <scope>NUCLEOTIDE SEQUENCE [LARGE SCALE GENOMIC DNA]</scope>
    <source>
        <strain evidence="14 15">A217</strain>
    </source>
</reference>
<feature type="domain" description="SecDF P1 head subdomain" evidence="13">
    <location>
        <begin position="258"/>
        <end position="365"/>
    </location>
</feature>
<dbReference type="SUPFAM" id="SSF82866">
    <property type="entry name" value="Multidrug efflux transporter AcrB transmembrane domain"/>
    <property type="match status" value="1"/>
</dbReference>
<evidence type="ECO:0000256" key="2">
    <source>
        <dbReference type="ARBA" id="ARBA00022448"/>
    </source>
</evidence>
<keyword evidence="2 9" id="KW-0813">Transport</keyword>
<dbReference type="GO" id="GO:0005886">
    <property type="term" value="C:plasma membrane"/>
    <property type="evidence" value="ECO:0007669"/>
    <property type="project" value="UniProtKB-SubCell"/>
</dbReference>
<protein>
    <recommendedName>
        <fullName evidence="9">Protein translocase subunit SecD</fullName>
    </recommendedName>
</protein>
<dbReference type="OrthoDB" id="5240379at2"/>
<comment type="similarity">
    <text evidence="9">Belongs to the SecD/SecF family. SecD subfamily.</text>
</comment>
<organism evidence="14 15">
    <name type="scientific">Streptomyces dioscori</name>
    <dbReference type="NCBI Taxonomy" id="2109333"/>
    <lineage>
        <taxon>Bacteria</taxon>
        <taxon>Bacillati</taxon>
        <taxon>Actinomycetota</taxon>
        <taxon>Actinomycetes</taxon>
        <taxon>Kitasatosporales</taxon>
        <taxon>Streptomycetaceae</taxon>
        <taxon>Streptomyces</taxon>
        <taxon>Streptomyces aurantiacus group</taxon>
    </lineage>
</organism>
<dbReference type="InterPro" id="IPR055344">
    <property type="entry name" value="SecD_SecF_C_bact"/>
</dbReference>
<evidence type="ECO:0000256" key="1">
    <source>
        <dbReference type="ARBA" id="ARBA00004651"/>
    </source>
</evidence>
<dbReference type="GO" id="GO:0015450">
    <property type="term" value="F:protein-transporting ATPase activity"/>
    <property type="evidence" value="ECO:0007669"/>
    <property type="project" value="InterPro"/>
</dbReference>
<evidence type="ECO:0000256" key="4">
    <source>
        <dbReference type="ARBA" id="ARBA00022692"/>
    </source>
</evidence>
<accession>A0A2P8Q1N0</accession>
<evidence type="ECO:0000256" key="7">
    <source>
        <dbReference type="ARBA" id="ARBA00023010"/>
    </source>
</evidence>
<dbReference type="InterPro" id="IPR048631">
    <property type="entry name" value="SecD_1st"/>
</dbReference>
<dbReference type="InterPro" id="IPR022813">
    <property type="entry name" value="SecD/SecF_arch_bac"/>
</dbReference>
<evidence type="ECO:0000259" key="13">
    <source>
        <dbReference type="Pfam" id="PF22599"/>
    </source>
</evidence>
<dbReference type="RefSeq" id="WP_107019697.1">
    <property type="nucleotide sequence ID" value="NZ_KZ679049.1"/>
</dbReference>
<feature type="domain" description="Protein translocase subunit SecDF P1" evidence="12">
    <location>
        <begin position="72"/>
        <end position="129"/>
    </location>
</feature>
<keyword evidence="5 9" id="KW-0653">Protein transport</keyword>